<gene>
    <name evidence="13" type="ORF">SAMN02745702_01975</name>
</gene>
<evidence type="ECO:0000256" key="6">
    <source>
        <dbReference type="ARBA" id="ARBA00022500"/>
    </source>
</evidence>
<evidence type="ECO:0000256" key="5">
    <source>
        <dbReference type="ARBA" id="ARBA00022475"/>
    </source>
</evidence>
<feature type="compositionally biased region" description="Basic and acidic residues" evidence="12">
    <location>
        <begin position="122"/>
        <end position="135"/>
    </location>
</feature>
<reference evidence="13 14" key="1">
    <citation type="submission" date="2017-02" db="EMBL/GenBank/DDBJ databases">
        <authorList>
            <person name="Peterson S.W."/>
        </authorList>
    </citation>
    <scope>NUCLEOTIDE SEQUENCE [LARGE SCALE GENOMIC DNA]</scope>
    <source>
        <strain evidence="13 14">DSM 18034</strain>
    </source>
</reference>
<dbReference type="NCBIfam" id="TIGR02473">
    <property type="entry name" value="flagell_FliJ"/>
    <property type="match status" value="1"/>
</dbReference>
<keyword evidence="8" id="KW-0653">Protein transport</keyword>
<dbReference type="InterPro" id="IPR053716">
    <property type="entry name" value="Flag_assembly_chemotaxis_eff"/>
</dbReference>
<evidence type="ECO:0000256" key="7">
    <source>
        <dbReference type="ARBA" id="ARBA00022795"/>
    </source>
</evidence>
<feature type="coiled-coil region" evidence="11">
    <location>
        <begin position="17"/>
        <end position="47"/>
    </location>
</feature>
<keyword evidence="4" id="KW-0813">Transport</keyword>
<dbReference type="Gene3D" id="1.10.287.1700">
    <property type="match status" value="1"/>
</dbReference>
<dbReference type="STRING" id="1121442.SAMN02745702_01975"/>
<dbReference type="InterPro" id="IPR012823">
    <property type="entry name" value="Flagell_FliJ"/>
</dbReference>
<dbReference type="GO" id="GO:0009288">
    <property type="term" value="C:bacterial-type flagellum"/>
    <property type="evidence" value="ECO:0007669"/>
    <property type="project" value="InterPro"/>
</dbReference>
<evidence type="ECO:0000256" key="9">
    <source>
        <dbReference type="ARBA" id="ARBA00023136"/>
    </source>
</evidence>
<keyword evidence="13" id="KW-0966">Cell projection</keyword>
<keyword evidence="7" id="KW-1005">Bacterial flagellum biogenesis</keyword>
<evidence type="ECO:0000313" key="14">
    <source>
        <dbReference type="Proteomes" id="UP000189733"/>
    </source>
</evidence>
<keyword evidence="11" id="KW-0175">Coiled coil</keyword>
<evidence type="ECO:0000256" key="2">
    <source>
        <dbReference type="ARBA" id="ARBA00010004"/>
    </source>
</evidence>
<comment type="similarity">
    <text evidence="2">Belongs to the FliJ family.</text>
</comment>
<dbReference type="GO" id="GO:0015031">
    <property type="term" value="P:protein transport"/>
    <property type="evidence" value="ECO:0007669"/>
    <property type="project" value="UniProtKB-KW"/>
</dbReference>
<evidence type="ECO:0000256" key="4">
    <source>
        <dbReference type="ARBA" id="ARBA00022448"/>
    </source>
</evidence>
<keyword evidence="14" id="KW-1185">Reference proteome</keyword>
<dbReference type="Pfam" id="PF02050">
    <property type="entry name" value="FliJ"/>
    <property type="match status" value="1"/>
</dbReference>
<evidence type="ECO:0000313" key="13">
    <source>
        <dbReference type="EMBL" id="SKA74564.1"/>
    </source>
</evidence>
<comment type="subcellular location">
    <subcellularLocation>
        <location evidence="1">Cell membrane</location>
        <topology evidence="1">Peripheral membrane protein</topology>
        <orientation evidence="1">Cytoplasmic side</orientation>
    </subcellularLocation>
</comment>
<evidence type="ECO:0000256" key="1">
    <source>
        <dbReference type="ARBA" id="ARBA00004413"/>
    </source>
</evidence>
<name>A0A1T4WB66_9BACT</name>
<evidence type="ECO:0000256" key="3">
    <source>
        <dbReference type="ARBA" id="ARBA00020392"/>
    </source>
</evidence>
<dbReference type="GO" id="GO:0006935">
    <property type="term" value="P:chemotaxis"/>
    <property type="evidence" value="ECO:0007669"/>
    <property type="project" value="UniProtKB-KW"/>
</dbReference>
<keyword evidence="5" id="KW-1003">Cell membrane</keyword>
<evidence type="ECO:0000256" key="10">
    <source>
        <dbReference type="ARBA" id="ARBA00023225"/>
    </source>
</evidence>
<dbReference type="RefSeq" id="WP_078685257.1">
    <property type="nucleotide sequence ID" value="NZ_FUYA01000006.1"/>
</dbReference>
<evidence type="ECO:0000256" key="11">
    <source>
        <dbReference type="SAM" id="Coils"/>
    </source>
</evidence>
<keyword evidence="13" id="KW-0282">Flagellum</keyword>
<accession>A0A1T4WB66</accession>
<feature type="region of interest" description="Disordered" evidence="12">
    <location>
        <begin position="122"/>
        <end position="147"/>
    </location>
</feature>
<keyword evidence="13" id="KW-0969">Cilium</keyword>
<dbReference type="GO" id="GO:0044781">
    <property type="term" value="P:bacterial-type flagellum organization"/>
    <property type="evidence" value="ECO:0007669"/>
    <property type="project" value="UniProtKB-KW"/>
</dbReference>
<evidence type="ECO:0000256" key="8">
    <source>
        <dbReference type="ARBA" id="ARBA00022927"/>
    </source>
</evidence>
<keyword evidence="9" id="KW-0472">Membrane</keyword>
<organism evidence="13 14">
    <name type="scientific">Desulfobaculum bizertense DSM 18034</name>
    <dbReference type="NCBI Taxonomy" id="1121442"/>
    <lineage>
        <taxon>Bacteria</taxon>
        <taxon>Pseudomonadati</taxon>
        <taxon>Thermodesulfobacteriota</taxon>
        <taxon>Desulfovibrionia</taxon>
        <taxon>Desulfovibrionales</taxon>
        <taxon>Desulfovibrionaceae</taxon>
        <taxon>Desulfobaculum</taxon>
    </lineage>
</organism>
<dbReference type="EMBL" id="FUYA01000006">
    <property type="protein sequence ID" value="SKA74564.1"/>
    <property type="molecule type" value="Genomic_DNA"/>
</dbReference>
<dbReference type="Proteomes" id="UP000189733">
    <property type="component" value="Unassembled WGS sequence"/>
</dbReference>
<proteinExistence type="inferred from homology"/>
<dbReference type="AlphaFoldDB" id="A0A1T4WB66"/>
<keyword evidence="6" id="KW-0145">Chemotaxis</keyword>
<evidence type="ECO:0000256" key="12">
    <source>
        <dbReference type="SAM" id="MobiDB-lite"/>
    </source>
</evidence>
<keyword evidence="10" id="KW-1006">Bacterial flagellum protein export</keyword>
<sequence length="147" mass="17551">MPGKFRFKLQRVLDYRLQLEEQAKMELAKALAAHRQKSRQLDELRDTLSAHLASLDGKAQVASGELWLWRNYKRRLEQDIYLADRELFQCAKRVNRCRQDLIGKAKEKKLLERLRETQKKTFLHEENMREQRESDEMATIRYTSGTL</sequence>
<dbReference type="GO" id="GO:0005886">
    <property type="term" value="C:plasma membrane"/>
    <property type="evidence" value="ECO:0007669"/>
    <property type="project" value="UniProtKB-SubCell"/>
</dbReference>
<dbReference type="OrthoDB" id="5471173at2"/>
<protein>
    <recommendedName>
        <fullName evidence="3">Flagellar FliJ protein</fullName>
    </recommendedName>
</protein>
<dbReference type="GO" id="GO:0071973">
    <property type="term" value="P:bacterial-type flagellum-dependent cell motility"/>
    <property type="evidence" value="ECO:0007669"/>
    <property type="project" value="InterPro"/>
</dbReference>